<accession>A0A8B6DM91</accession>
<reference evidence="1" key="1">
    <citation type="submission" date="2018-11" db="EMBL/GenBank/DDBJ databases">
        <authorList>
            <person name="Alioto T."/>
            <person name="Alioto T."/>
        </authorList>
    </citation>
    <scope>NUCLEOTIDE SEQUENCE</scope>
</reference>
<comment type="caution">
    <text evidence="1">The sequence shown here is derived from an EMBL/GenBank/DDBJ whole genome shotgun (WGS) entry which is preliminary data.</text>
</comment>
<feature type="non-terminal residue" evidence="1">
    <location>
        <position position="125"/>
    </location>
</feature>
<keyword evidence="2" id="KW-1185">Reference proteome</keyword>
<gene>
    <name evidence="1" type="ORF">MGAL_10B002468</name>
</gene>
<dbReference type="Proteomes" id="UP000596742">
    <property type="component" value="Unassembled WGS sequence"/>
</dbReference>
<organism evidence="1 2">
    <name type="scientific">Mytilus galloprovincialis</name>
    <name type="common">Mediterranean mussel</name>
    <dbReference type="NCBI Taxonomy" id="29158"/>
    <lineage>
        <taxon>Eukaryota</taxon>
        <taxon>Metazoa</taxon>
        <taxon>Spiralia</taxon>
        <taxon>Lophotrochozoa</taxon>
        <taxon>Mollusca</taxon>
        <taxon>Bivalvia</taxon>
        <taxon>Autobranchia</taxon>
        <taxon>Pteriomorphia</taxon>
        <taxon>Mytilida</taxon>
        <taxon>Mytiloidea</taxon>
        <taxon>Mytilidae</taxon>
        <taxon>Mytilinae</taxon>
        <taxon>Mytilus</taxon>
    </lineage>
</organism>
<dbReference type="OrthoDB" id="6133711at2759"/>
<sequence length="125" mass="13866">MLFLTAVVNICEDETKIQDASNSILIKADSMQNCTCELLVVNQNETIKLLIQRYGQETSSSPSDFGCGLILYFDNNGQSFWEAQCKVSNASFSTMIGFENVITIQSVSVSGDLKPNEGYCIEMRK</sequence>
<protein>
    <submittedName>
        <fullName evidence="1">Uncharacterized protein</fullName>
    </submittedName>
</protein>
<name>A0A8B6DM91_MYTGA</name>
<proteinExistence type="predicted"/>
<evidence type="ECO:0000313" key="2">
    <source>
        <dbReference type="Proteomes" id="UP000596742"/>
    </source>
</evidence>
<evidence type="ECO:0000313" key="1">
    <source>
        <dbReference type="EMBL" id="VDI21409.1"/>
    </source>
</evidence>
<dbReference type="AlphaFoldDB" id="A0A8B6DM91"/>
<dbReference type="EMBL" id="UYJE01003674">
    <property type="protein sequence ID" value="VDI21409.1"/>
    <property type="molecule type" value="Genomic_DNA"/>
</dbReference>